<dbReference type="EMBL" id="JACHLJ010000001">
    <property type="protein sequence ID" value="MBB5770262.1"/>
    <property type="molecule type" value="Genomic_DNA"/>
</dbReference>
<protein>
    <submittedName>
        <fullName evidence="3">Glucose/arabinose dehydrogenase</fullName>
    </submittedName>
</protein>
<sequence>MNKNLLAASVATLAMALTVASCGNASDPKLNQTGAAPDLPRVNETLVPPMKISPPAGWNGETPTVPQGFTISAFAKDLKIPRQMLVLPNGDVLIAEGRGGHAPAMRPKDVIAGVIKKQGNTKIKGGNRITLVRDANNDGTPELRTVLVDNLDAPYGLAYVNGYLYVAEQGALVRFAFQPGQTGIATPAERVTELPSRINHHWTKSLTASTDGSKLYVGTGSNSNIGERGMAVEEERATVWEIDRATGARRTIATGIRNPTALAIEPTTNLLWSVVNERDELGPQLVPDYLTQVRDGAFYGWPYSYWGQNRDPRVMPQNPEMVAKAIRPDYALGSHVAALGLDFARNGGFGGSFANGAFIGMHGSWNRQDPSGYKVVWVPFNAGRPAGQPVDFATGFLKDGKARGRPVGVAFDGTRRVLFVADDLSNTVWRIAPAR</sequence>
<organism evidence="3 4">
    <name type="scientific">Brevundimonas vesicularis</name>
    <name type="common">Pseudomonas vesicularis</name>
    <dbReference type="NCBI Taxonomy" id="41276"/>
    <lineage>
        <taxon>Bacteria</taxon>
        <taxon>Pseudomonadati</taxon>
        <taxon>Pseudomonadota</taxon>
        <taxon>Alphaproteobacteria</taxon>
        <taxon>Caulobacterales</taxon>
        <taxon>Caulobacteraceae</taxon>
        <taxon>Brevundimonas</taxon>
    </lineage>
</organism>
<name>A0A7W9L4F3_BREVE</name>
<accession>A0A7W9L4F3</accession>
<reference evidence="3 4" key="1">
    <citation type="submission" date="2020-08" db="EMBL/GenBank/DDBJ databases">
        <title>Functional genomics of gut bacteria from endangered species of beetles.</title>
        <authorList>
            <person name="Carlos-Shanley C."/>
        </authorList>
    </citation>
    <scope>NUCLEOTIDE SEQUENCE [LARGE SCALE GENOMIC DNA]</scope>
    <source>
        <strain evidence="3 4">S00192</strain>
    </source>
</reference>
<gene>
    <name evidence="3" type="ORF">HNP47_000231</name>
</gene>
<dbReference type="PANTHER" id="PTHR19328:SF55">
    <property type="entry name" value="BLR6566 PROTEIN"/>
    <property type="match status" value="1"/>
</dbReference>
<dbReference type="Gene3D" id="2.120.10.30">
    <property type="entry name" value="TolB, C-terminal domain"/>
    <property type="match status" value="1"/>
</dbReference>
<feature type="chain" id="PRO_5031217782" evidence="1">
    <location>
        <begin position="26"/>
        <end position="435"/>
    </location>
</feature>
<evidence type="ECO:0000313" key="4">
    <source>
        <dbReference type="Proteomes" id="UP000556201"/>
    </source>
</evidence>
<evidence type="ECO:0000313" key="3">
    <source>
        <dbReference type="EMBL" id="MBB5770262.1"/>
    </source>
</evidence>
<feature type="domain" description="Pyrroloquinoline quinone-dependent pyranose dehydrogenase beta-propeller" evidence="2">
    <location>
        <begin position="63"/>
        <end position="281"/>
    </location>
</feature>
<evidence type="ECO:0000259" key="2">
    <source>
        <dbReference type="Pfam" id="PF22807"/>
    </source>
</evidence>
<dbReference type="RefSeq" id="WP_184277715.1">
    <property type="nucleotide sequence ID" value="NZ_JACHLJ010000001.1"/>
</dbReference>
<feature type="domain" description="Pyrroloquinoline quinone-dependent pyranose dehydrogenase beta-propeller" evidence="2">
    <location>
        <begin position="324"/>
        <end position="431"/>
    </location>
</feature>
<dbReference type="Pfam" id="PF22807">
    <property type="entry name" value="TrAA12"/>
    <property type="match status" value="2"/>
</dbReference>
<dbReference type="AlphaFoldDB" id="A0A7W9L4F3"/>
<dbReference type="PANTHER" id="PTHR19328">
    <property type="entry name" value="HEDGEHOG-INTERACTING PROTEIN"/>
    <property type="match status" value="1"/>
</dbReference>
<proteinExistence type="predicted"/>
<dbReference type="Proteomes" id="UP000556201">
    <property type="component" value="Unassembled WGS sequence"/>
</dbReference>
<dbReference type="PROSITE" id="PS51257">
    <property type="entry name" value="PROKAR_LIPOPROTEIN"/>
    <property type="match status" value="1"/>
</dbReference>
<feature type="signal peptide" evidence="1">
    <location>
        <begin position="1"/>
        <end position="25"/>
    </location>
</feature>
<comment type="caution">
    <text evidence="3">The sequence shown here is derived from an EMBL/GenBank/DDBJ whole genome shotgun (WGS) entry which is preliminary data.</text>
</comment>
<dbReference type="InterPro" id="IPR011041">
    <property type="entry name" value="Quinoprot_gluc/sorb_DH_b-prop"/>
</dbReference>
<evidence type="ECO:0000256" key="1">
    <source>
        <dbReference type="SAM" id="SignalP"/>
    </source>
</evidence>
<dbReference type="SUPFAM" id="SSF50952">
    <property type="entry name" value="Soluble quinoprotein glucose dehydrogenase"/>
    <property type="match status" value="1"/>
</dbReference>
<dbReference type="InterPro" id="IPR011042">
    <property type="entry name" value="6-blade_b-propeller_TolB-like"/>
</dbReference>
<keyword evidence="1" id="KW-0732">Signal</keyword>
<dbReference type="InterPro" id="IPR054539">
    <property type="entry name" value="Beta-prop_PDH"/>
</dbReference>